<feature type="domain" description="Hydantoinase/oxoprolinase N-terminal" evidence="2">
    <location>
        <begin position="6"/>
        <end position="179"/>
    </location>
</feature>
<dbReference type="EMBL" id="UINC01000915">
    <property type="protein sequence ID" value="SUZ63372.1"/>
    <property type="molecule type" value="Genomic_DNA"/>
</dbReference>
<evidence type="ECO:0000313" key="4">
    <source>
        <dbReference type="EMBL" id="SUZ63372.1"/>
    </source>
</evidence>
<dbReference type="InterPro" id="IPR002821">
    <property type="entry name" value="Hydantoinase_A"/>
</dbReference>
<gene>
    <name evidence="4" type="ORF">METZ01_LOCUS16226</name>
</gene>
<dbReference type="InterPro" id="IPR049517">
    <property type="entry name" value="ACX-like_C"/>
</dbReference>
<dbReference type="InterPro" id="IPR008040">
    <property type="entry name" value="Hydant_A_N"/>
</dbReference>
<dbReference type="PANTHER" id="PTHR11365">
    <property type="entry name" value="5-OXOPROLINASE RELATED"/>
    <property type="match status" value="1"/>
</dbReference>
<evidence type="ECO:0008006" key="5">
    <source>
        <dbReference type="Google" id="ProtNLM"/>
    </source>
</evidence>
<feature type="domain" description="Acetophenone carboxylase-like C-terminal" evidence="3">
    <location>
        <begin position="501"/>
        <end position="672"/>
    </location>
</feature>
<name>A0A381P8V2_9ZZZZ</name>
<reference evidence="4" key="1">
    <citation type="submission" date="2018-05" db="EMBL/GenBank/DDBJ databases">
        <authorList>
            <person name="Lanie J.A."/>
            <person name="Ng W.-L."/>
            <person name="Kazmierczak K.M."/>
            <person name="Andrzejewski T.M."/>
            <person name="Davidsen T.M."/>
            <person name="Wayne K.J."/>
            <person name="Tettelin H."/>
            <person name="Glass J.I."/>
            <person name="Rusch D."/>
            <person name="Podicherti R."/>
            <person name="Tsui H.-C.T."/>
            <person name="Winkler M.E."/>
        </authorList>
    </citation>
    <scope>NUCLEOTIDE SEQUENCE</scope>
</reference>
<dbReference type="GO" id="GO:0006749">
    <property type="term" value="P:glutathione metabolic process"/>
    <property type="evidence" value="ECO:0007669"/>
    <property type="project" value="TreeGrafter"/>
</dbReference>
<feature type="domain" description="Hydantoinase A/oxoprolinase" evidence="1">
    <location>
        <begin position="200"/>
        <end position="487"/>
    </location>
</feature>
<dbReference type="AlphaFoldDB" id="A0A381P8V2"/>
<dbReference type="Pfam" id="PF05378">
    <property type="entry name" value="Hydant_A_N"/>
    <property type="match status" value="1"/>
</dbReference>
<dbReference type="GO" id="GO:0017168">
    <property type="term" value="F:5-oxoprolinase (ATP-hydrolyzing) activity"/>
    <property type="evidence" value="ECO:0007669"/>
    <property type="project" value="TreeGrafter"/>
</dbReference>
<accession>A0A381P8V2</accession>
<dbReference type="PANTHER" id="PTHR11365:SF23">
    <property type="entry name" value="HYPOTHETICAL 5-OXOPROLINASE (EUROFUNG)-RELATED"/>
    <property type="match status" value="1"/>
</dbReference>
<evidence type="ECO:0000259" key="1">
    <source>
        <dbReference type="Pfam" id="PF01968"/>
    </source>
</evidence>
<sequence>MNNTKRLAVDVGGTFIDFVSLDQSTGKITVEKVRSAGQLENQFFEGLSNLNLDVKEIEMIVHGSTLVINTIIQEDGAKAGLITTQGFRDVLELGRGSREEIYNLFFKPPKSIIPRYLRFEVAERLDANGDVITPLDETMAKEVVLALKEQEVESIAVCFLHAYVNPIHEKRMAKIANDVFPDAKISISSDIAREWREFERTNTTALNAYAQPRMENYLSQLDKQLNNNGYKGALTIMKSSGGITTSDVAQKKPIMTIQSGPAGGVIGAQRLADILKIKHMVVADVGGTTFDVSLIYDGRYLESTSSKLHRRPILQPTIDIVSIGAGGGSIAWIDQEAGLRVGPQSAGADPGPVCFSMGGEEPTVTDAQLVLGYLNPKTYLGKRMHLDLDAARKAIKVKIAEKLHLSTEEAAAGIIQIAATNMAYAVRQITVERGHDPREFSLTCIGGGGGLFAGEILKELQMKQVILPQNPAVFSAWGLLNADYREDVTKPFLISRKDVTPKALKIEFETLENEVRKWFSSENIDFNKMTIERFAEMRYLGQEHTLKIPINKEDFLDSDLIKLRDRFDIHYKKAYSHALPNHDIEFVILRLAAIGTIDKPDLSKINPSKNNGILKSSEERQVYMSNQKQLFSCKVFQRDELSSGMEIIGPAFIEEWNSTILIHSKQRAEVDDLGNLFIKVKT</sequence>
<dbReference type="InterPro" id="IPR043129">
    <property type="entry name" value="ATPase_NBD"/>
</dbReference>
<proteinExistence type="predicted"/>
<protein>
    <recommendedName>
        <fullName evidence="5">Hydantoinase/oxoprolinase N-terminal domain-containing protein</fullName>
    </recommendedName>
</protein>
<dbReference type="SUPFAM" id="SSF53067">
    <property type="entry name" value="Actin-like ATPase domain"/>
    <property type="match status" value="1"/>
</dbReference>
<dbReference type="InterPro" id="IPR045079">
    <property type="entry name" value="Oxoprolinase-like"/>
</dbReference>
<dbReference type="Pfam" id="PF19278">
    <property type="entry name" value="Hydant_A_C"/>
    <property type="match status" value="1"/>
</dbReference>
<evidence type="ECO:0000259" key="3">
    <source>
        <dbReference type="Pfam" id="PF19278"/>
    </source>
</evidence>
<organism evidence="4">
    <name type="scientific">marine metagenome</name>
    <dbReference type="NCBI Taxonomy" id="408172"/>
    <lineage>
        <taxon>unclassified sequences</taxon>
        <taxon>metagenomes</taxon>
        <taxon>ecological metagenomes</taxon>
    </lineage>
</organism>
<dbReference type="GO" id="GO:0005829">
    <property type="term" value="C:cytosol"/>
    <property type="evidence" value="ECO:0007669"/>
    <property type="project" value="TreeGrafter"/>
</dbReference>
<evidence type="ECO:0000259" key="2">
    <source>
        <dbReference type="Pfam" id="PF05378"/>
    </source>
</evidence>
<dbReference type="Pfam" id="PF01968">
    <property type="entry name" value="Hydantoinase_A"/>
    <property type="match status" value="1"/>
</dbReference>